<organism evidence="1 2">
    <name type="scientific">Mycolicibacterium aubagnense</name>
    <dbReference type="NCBI Taxonomy" id="319707"/>
    <lineage>
        <taxon>Bacteria</taxon>
        <taxon>Bacillati</taxon>
        <taxon>Actinomycetota</taxon>
        <taxon>Actinomycetes</taxon>
        <taxon>Mycobacteriales</taxon>
        <taxon>Mycobacteriaceae</taxon>
        <taxon>Mycolicibacterium</taxon>
    </lineage>
</organism>
<name>A0ABN5YPS9_9MYCO</name>
<reference evidence="1 2" key="1">
    <citation type="journal article" date="2019" name="Emerg. Microbes Infect.">
        <title>Comprehensive subspecies identification of 175 nontuberculous mycobacteria species based on 7547 genomic profiles.</title>
        <authorList>
            <person name="Matsumoto Y."/>
            <person name="Kinjo T."/>
            <person name="Motooka D."/>
            <person name="Nabeya D."/>
            <person name="Jung N."/>
            <person name="Uechi K."/>
            <person name="Horii T."/>
            <person name="Iida T."/>
            <person name="Fujita J."/>
            <person name="Nakamura S."/>
        </authorList>
    </citation>
    <scope>NUCLEOTIDE SEQUENCE [LARGE SCALE GENOMIC DNA]</scope>
    <source>
        <strain evidence="1 2">JCM 15296</strain>
    </source>
</reference>
<evidence type="ECO:0000313" key="2">
    <source>
        <dbReference type="Proteomes" id="UP000465609"/>
    </source>
</evidence>
<dbReference type="Proteomes" id="UP000465609">
    <property type="component" value="Chromosome"/>
</dbReference>
<accession>A0ABN5YPS9</accession>
<protein>
    <submittedName>
        <fullName evidence="1">Uncharacterized protein</fullName>
    </submittedName>
</protein>
<proteinExistence type="predicted"/>
<dbReference type="RefSeq" id="WP_138231487.1">
    <property type="nucleotide sequence ID" value="NZ_AP022577.1"/>
</dbReference>
<gene>
    <name evidence="1" type="ORF">MAUB_14190</name>
</gene>
<dbReference type="EMBL" id="AP022577">
    <property type="protein sequence ID" value="BBX83546.1"/>
    <property type="molecule type" value="Genomic_DNA"/>
</dbReference>
<keyword evidence="2" id="KW-1185">Reference proteome</keyword>
<sequence>MTETTDTAMAAAILAELTDELQPWAAVRSRIPGSDEHKAAAMVDLHERHAITAVKLRGATFVRLATDYDRAAAAAERDRQTQTRHPLPVSRCRTFVST</sequence>
<evidence type="ECO:0000313" key="1">
    <source>
        <dbReference type="EMBL" id="BBX83546.1"/>
    </source>
</evidence>